<dbReference type="SUPFAM" id="SSF54695">
    <property type="entry name" value="POZ domain"/>
    <property type="match status" value="1"/>
</dbReference>
<dbReference type="GO" id="GO:0000785">
    <property type="term" value="C:chromatin"/>
    <property type="evidence" value="ECO:0007669"/>
    <property type="project" value="TreeGrafter"/>
</dbReference>
<dbReference type="GO" id="GO:0006338">
    <property type="term" value="P:chromatin remodeling"/>
    <property type="evidence" value="ECO:0007669"/>
    <property type="project" value="TreeGrafter"/>
</dbReference>
<evidence type="ECO:0000256" key="2">
    <source>
        <dbReference type="PROSITE-ProRule" id="PRU00035"/>
    </source>
</evidence>
<dbReference type="Pfam" id="PF00439">
    <property type="entry name" value="Bromodomain"/>
    <property type="match status" value="1"/>
</dbReference>
<feature type="region of interest" description="Disordered" evidence="3">
    <location>
        <begin position="225"/>
        <end position="300"/>
    </location>
</feature>
<dbReference type="InterPro" id="IPR011333">
    <property type="entry name" value="SKP1/BTB/POZ_sf"/>
</dbReference>
<dbReference type="PROSITE" id="PS50014">
    <property type="entry name" value="BROMODOMAIN_2"/>
    <property type="match status" value="1"/>
</dbReference>
<dbReference type="InterPro" id="IPR001487">
    <property type="entry name" value="Bromodomain"/>
</dbReference>
<feature type="compositionally biased region" description="Low complexity" evidence="3">
    <location>
        <begin position="270"/>
        <end position="280"/>
    </location>
</feature>
<dbReference type="AlphaFoldDB" id="A0A9P9A8S3"/>
<sequence>MASAARESSSQPGPSSSKHATSDVATNGTANKTNEEETPEPQPEPFSWLKPHMRFVVILVGGERVPFAMHLNFLRARSGYISEMYRPGTAGIENVMDMPDTTPEIFGYAQHFLFTGLIIPEGHEVPPYEDLIGLWHLGDTLKIDGLCDKTLEAMHQCRRATQRIPSTPLLVQAWKDTPEGSSIRQLLLSWAAEYMRTSDVAQDFAKSLPQEVLSELVVVMSMQAAQPKAPSPEPAAPSPPANGAAPRKSVHYLDSGSENESRSRKARRVSGPAGAAASPATAPPERKAHNRKFVKSAIPKRRSSGAVGLSEAEFTNESKVQFCADLLDRMLSGPGFWTRLVGPFREPVDPVKDQVPDYFERVTTPMDLMTIKGKMDANKYTNAEEFAEDVRTIFRNCYDYWTQNDPMWVACERFEKTFEEKFGLMHKTISKLMREPVE</sequence>
<reference evidence="5" key="1">
    <citation type="journal article" date="2021" name="Nat. Commun.">
        <title>Genetic determinants of endophytism in the Arabidopsis root mycobiome.</title>
        <authorList>
            <person name="Mesny F."/>
            <person name="Miyauchi S."/>
            <person name="Thiergart T."/>
            <person name="Pickel B."/>
            <person name="Atanasova L."/>
            <person name="Karlsson M."/>
            <person name="Huettel B."/>
            <person name="Barry K.W."/>
            <person name="Haridas S."/>
            <person name="Chen C."/>
            <person name="Bauer D."/>
            <person name="Andreopoulos W."/>
            <person name="Pangilinan J."/>
            <person name="LaButti K."/>
            <person name="Riley R."/>
            <person name="Lipzen A."/>
            <person name="Clum A."/>
            <person name="Drula E."/>
            <person name="Henrissat B."/>
            <person name="Kohler A."/>
            <person name="Grigoriev I.V."/>
            <person name="Martin F.M."/>
            <person name="Hacquard S."/>
        </authorList>
    </citation>
    <scope>NUCLEOTIDE SEQUENCE</scope>
    <source>
        <strain evidence="5">MPI-SDFR-AT-0117</strain>
    </source>
</reference>
<dbReference type="GO" id="GO:0006355">
    <property type="term" value="P:regulation of DNA-templated transcription"/>
    <property type="evidence" value="ECO:0007669"/>
    <property type="project" value="TreeGrafter"/>
</dbReference>
<gene>
    <name evidence="5" type="ORF">F5X68DRAFT_6213</name>
</gene>
<dbReference type="Gene3D" id="1.20.920.10">
    <property type="entry name" value="Bromodomain-like"/>
    <property type="match status" value="1"/>
</dbReference>
<dbReference type="SUPFAM" id="SSF47370">
    <property type="entry name" value="Bromodomain"/>
    <property type="match status" value="1"/>
</dbReference>
<dbReference type="PANTHER" id="PTHR22880">
    <property type="entry name" value="FALZ-RELATED BROMODOMAIN-CONTAINING PROTEINS"/>
    <property type="match status" value="1"/>
</dbReference>
<proteinExistence type="predicted"/>
<evidence type="ECO:0000256" key="3">
    <source>
        <dbReference type="SAM" id="MobiDB-lite"/>
    </source>
</evidence>
<evidence type="ECO:0000259" key="4">
    <source>
        <dbReference type="PROSITE" id="PS50014"/>
    </source>
</evidence>
<name>A0A9P9A8S3_9PEZI</name>
<dbReference type="Gene3D" id="3.30.710.10">
    <property type="entry name" value="Potassium Channel Kv1.1, Chain A"/>
    <property type="match status" value="1"/>
</dbReference>
<dbReference type="PANTHER" id="PTHR22880:SF225">
    <property type="entry name" value="BROMODOMAIN-CONTAINING PROTEIN BET-1-RELATED"/>
    <property type="match status" value="1"/>
</dbReference>
<evidence type="ECO:0000313" key="6">
    <source>
        <dbReference type="Proteomes" id="UP000770015"/>
    </source>
</evidence>
<feature type="region of interest" description="Disordered" evidence="3">
    <location>
        <begin position="1"/>
        <end position="46"/>
    </location>
</feature>
<dbReference type="SMART" id="SM00297">
    <property type="entry name" value="BROMO"/>
    <property type="match status" value="1"/>
</dbReference>
<evidence type="ECO:0000313" key="5">
    <source>
        <dbReference type="EMBL" id="KAH6687717.1"/>
    </source>
</evidence>
<accession>A0A9P9A8S3</accession>
<evidence type="ECO:0000256" key="1">
    <source>
        <dbReference type="ARBA" id="ARBA00023117"/>
    </source>
</evidence>
<dbReference type="PRINTS" id="PR00503">
    <property type="entry name" value="BROMODOMAIN"/>
</dbReference>
<feature type="compositionally biased region" description="Low complexity" evidence="3">
    <location>
        <begin position="8"/>
        <end position="17"/>
    </location>
</feature>
<dbReference type="InterPro" id="IPR050935">
    <property type="entry name" value="Bromo_chromatin_reader"/>
</dbReference>
<protein>
    <recommendedName>
        <fullName evidence="4">Bromo domain-containing protein</fullName>
    </recommendedName>
</protein>
<organism evidence="5 6">
    <name type="scientific">Plectosphaerella plurivora</name>
    <dbReference type="NCBI Taxonomy" id="936078"/>
    <lineage>
        <taxon>Eukaryota</taxon>
        <taxon>Fungi</taxon>
        <taxon>Dikarya</taxon>
        <taxon>Ascomycota</taxon>
        <taxon>Pezizomycotina</taxon>
        <taxon>Sordariomycetes</taxon>
        <taxon>Hypocreomycetidae</taxon>
        <taxon>Glomerellales</taxon>
        <taxon>Plectosphaerellaceae</taxon>
        <taxon>Plectosphaerella</taxon>
    </lineage>
</organism>
<feature type="compositionally biased region" description="Basic residues" evidence="3">
    <location>
        <begin position="288"/>
        <end position="300"/>
    </location>
</feature>
<dbReference type="Proteomes" id="UP000770015">
    <property type="component" value="Unassembled WGS sequence"/>
</dbReference>
<comment type="caution">
    <text evidence="5">The sequence shown here is derived from an EMBL/GenBank/DDBJ whole genome shotgun (WGS) entry which is preliminary data.</text>
</comment>
<keyword evidence="6" id="KW-1185">Reference proteome</keyword>
<dbReference type="EMBL" id="JAGSXJ010000010">
    <property type="protein sequence ID" value="KAH6687717.1"/>
    <property type="molecule type" value="Genomic_DNA"/>
</dbReference>
<feature type="compositionally biased region" description="Polar residues" evidence="3">
    <location>
        <begin position="23"/>
        <end position="32"/>
    </location>
</feature>
<dbReference type="InterPro" id="IPR036427">
    <property type="entry name" value="Bromodomain-like_sf"/>
</dbReference>
<dbReference type="GO" id="GO:0005634">
    <property type="term" value="C:nucleus"/>
    <property type="evidence" value="ECO:0007669"/>
    <property type="project" value="TreeGrafter"/>
</dbReference>
<dbReference type="OrthoDB" id="21449at2759"/>
<keyword evidence="1 2" id="KW-0103">Bromodomain</keyword>
<feature type="compositionally biased region" description="Pro residues" evidence="3">
    <location>
        <begin position="229"/>
        <end position="240"/>
    </location>
</feature>
<feature type="domain" description="Bromo" evidence="4">
    <location>
        <begin position="343"/>
        <end position="408"/>
    </location>
</feature>